<evidence type="ECO:0000259" key="3">
    <source>
        <dbReference type="PROSITE" id="PS51371"/>
    </source>
</evidence>
<evidence type="ECO:0000256" key="2">
    <source>
        <dbReference type="ARBA" id="ARBA00023122"/>
    </source>
</evidence>
<comment type="caution">
    <text evidence="4">The sequence shown here is derived from an EMBL/GenBank/DDBJ whole genome shotgun (WGS) entry which is preliminary data.</text>
</comment>
<dbReference type="PANTHER" id="PTHR22777:SF17">
    <property type="entry name" value="UPF0053 PROTEIN SLL0260"/>
    <property type="match status" value="1"/>
</dbReference>
<dbReference type="PANTHER" id="PTHR22777">
    <property type="entry name" value="HEMOLYSIN-RELATED"/>
    <property type="match status" value="1"/>
</dbReference>
<dbReference type="CDD" id="cd04590">
    <property type="entry name" value="CBS_pair_CorC_HlyC_assoc"/>
    <property type="match status" value="1"/>
</dbReference>
<dbReference type="Pfam" id="PF00571">
    <property type="entry name" value="CBS"/>
    <property type="match status" value="2"/>
</dbReference>
<dbReference type="SMART" id="SM01091">
    <property type="entry name" value="CorC_HlyC"/>
    <property type="match status" value="1"/>
</dbReference>
<dbReference type="InterPro" id="IPR044751">
    <property type="entry name" value="Ion_transp-like_CBS"/>
</dbReference>
<dbReference type="Gene3D" id="3.10.580.10">
    <property type="entry name" value="CBS-domain"/>
    <property type="match status" value="1"/>
</dbReference>
<dbReference type="AlphaFoldDB" id="X0SY16"/>
<dbReference type="SMART" id="SM00116">
    <property type="entry name" value="CBS"/>
    <property type="match status" value="2"/>
</dbReference>
<feature type="domain" description="CBS" evidence="3">
    <location>
        <begin position="27"/>
        <end position="87"/>
    </location>
</feature>
<sequence length="244" mass="27138">SGLLDQADGEMIRRILDFDEMTAEQVMVPRPDVQSIELATSLEEVQQIVAKDGHSRFPVYQEVPDAIVGTLYAKDLLSCDPADPQTTLDKLLRPAYYATTTQPINVLLREFQRQKVHMAVVIDEFGGMAGIVTLEDIIEEIVGEIEDEYDRPTVPLQRISGNEALVTGDTAVHDLNRAMDIELPEDEGVTINGLIQHRLGTMAKLGDKVEVGRVTLLVERATDREITSARVRIDRTAEAEETKN</sequence>
<evidence type="ECO:0000313" key="4">
    <source>
        <dbReference type="EMBL" id="GAF85869.1"/>
    </source>
</evidence>
<dbReference type="InterPro" id="IPR005170">
    <property type="entry name" value="Transptr-assoc_dom"/>
</dbReference>
<organism evidence="4">
    <name type="scientific">marine sediment metagenome</name>
    <dbReference type="NCBI Taxonomy" id="412755"/>
    <lineage>
        <taxon>unclassified sequences</taxon>
        <taxon>metagenomes</taxon>
        <taxon>ecological metagenomes</taxon>
    </lineage>
</organism>
<dbReference type="InterPro" id="IPR016169">
    <property type="entry name" value="FAD-bd_PCMH_sub2"/>
</dbReference>
<dbReference type="Pfam" id="PF03471">
    <property type="entry name" value="CorC_HlyC"/>
    <property type="match status" value="1"/>
</dbReference>
<feature type="non-terminal residue" evidence="4">
    <location>
        <position position="1"/>
    </location>
</feature>
<dbReference type="InterPro" id="IPR000644">
    <property type="entry name" value="CBS_dom"/>
</dbReference>
<name>X0SY16_9ZZZZ</name>
<keyword evidence="1" id="KW-0677">Repeat</keyword>
<dbReference type="SUPFAM" id="SSF56176">
    <property type="entry name" value="FAD-binding/transporter-associated domain-like"/>
    <property type="match status" value="1"/>
</dbReference>
<protein>
    <recommendedName>
        <fullName evidence="3">CBS domain-containing protein</fullName>
    </recommendedName>
</protein>
<dbReference type="InterPro" id="IPR036318">
    <property type="entry name" value="FAD-bd_PCMH-like_sf"/>
</dbReference>
<gene>
    <name evidence="4" type="ORF">S01H1_30476</name>
</gene>
<dbReference type="GO" id="GO:0050660">
    <property type="term" value="F:flavin adenine dinucleotide binding"/>
    <property type="evidence" value="ECO:0007669"/>
    <property type="project" value="InterPro"/>
</dbReference>
<reference evidence="4" key="1">
    <citation type="journal article" date="2014" name="Front. Microbiol.">
        <title>High frequency of phylogenetically diverse reductive dehalogenase-homologous genes in deep subseafloor sedimentary metagenomes.</title>
        <authorList>
            <person name="Kawai M."/>
            <person name="Futagami T."/>
            <person name="Toyoda A."/>
            <person name="Takaki Y."/>
            <person name="Nishi S."/>
            <person name="Hori S."/>
            <person name="Arai W."/>
            <person name="Tsubouchi T."/>
            <person name="Morono Y."/>
            <person name="Uchiyama I."/>
            <person name="Ito T."/>
            <person name="Fujiyama A."/>
            <person name="Inagaki F."/>
            <person name="Takami H."/>
        </authorList>
    </citation>
    <scope>NUCLEOTIDE SEQUENCE</scope>
    <source>
        <strain evidence="4">Expedition CK06-06</strain>
    </source>
</reference>
<feature type="domain" description="CBS" evidence="3">
    <location>
        <begin position="91"/>
        <end position="148"/>
    </location>
</feature>
<dbReference type="SUPFAM" id="SSF54631">
    <property type="entry name" value="CBS-domain pair"/>
    <property type="match status" value="1"/>
</dbReference>
<accession>X0SY16</accession>
<dbReference type="InterPro" id="IPR046342">
    <property type="entry name" value="CBS_dom_sf"/>
</dbReference>
<dbReference type="Gene3D" id="3.30.465.10">
    <property type="match status" value="1"/>
</dbReference>
<keyword evidence="2" id="KW-0129">CBS domain</keyword>
<evidence type="ECO:0000256" key="1">
    <source>
        <dbReference type="ARBA" id="ARBA00022737"/>
    </source>
</evidence>
<dbReference type="EMBL" id="BARS01018757">
    <property type="protein sequence ID" value="GAF85869.1"/>
    <property type="molecule type" value="Genomic_DNA"/>
</dbReference>
<proteinExistence type="predicted"/>
<dbReference type="PROSITE" id="PS51371">
    <property type="entry name" value="CBS"/>
    <property type="match status" value="2"/>
</dbReference>
<dbReference type="FunFam" id="3.10.580.10:FF:000002">
    <property type="entry name" value="Magnesium/cobalt efflux protein CorC"/>
    <property type="match status" value="1"/>
</dbReference>
<dbReference type="GO" id="GO:0005886">
    <property type="term" value="C:plasma membrane"/>
    <property type="evidence" value="ECO:0007669"/>
    <property type="project" value="TreeGrafter"/>
</dbReference>